<dbReference type="Proteomes" id="UP001589610">
    <property type="component" value="Unassembled WGS sequence"/>
</dbReference>
<comment type="caution">
    <text evidence="1">The sequence shown here is derived from an EMBL/GenBank/DDBJ whole genome shotgun (WGS) entry which is preliminary data.</text>
</comment>
<protein>
    <submittedName>
        <fullName evidence="1">DUF899 domain-containing protein</fullName>
    </submittedName>
</protein>
<organism evidence="1 2">
    <name type="scientific">Streptosporangium vulgare</name>
    <dbReference type="NCBI Taxonomy" id="46190"/>
    <lineage>
        <taxon>Bacteria</taxon>
        <taxon>Bacillati</taxon>
        <taxon>Actinomycetota</taxon>
        <taxon>Actinomycetes</taxon>
        <taxon>Streptosporangiales</taxon>
        <taxon>Streptosporangiaceae</taxon>
        <taxon>Streptosporangium</taxon>
    </lineage>
</organism>
<sequence length="228" mass="25750">MNHPQVVSAQDWRAAREALLVKEKEHTRALDALAAERRRMPMVRIGGDGEEGDGGGYVFEGPDGPASLVDLFDGRRQLIVYSFMWLGGDTFCSGCSMFTDNIGHLSHLHARDTSLVLVSRGPLAEITPFRERMGWTIPWFSSLGNDFNDDMDAGDGFALNVFLRDGDAVYRTYSTAGRGVERLGSGWTFLDLTPFGRQETWEDSPEGRQQTQPYAWWRLHDEYDRHEV</sequence>
<dbReference type="EMBL" id="JBHMBS010000002">
    <property type="protein sequence ID" value="MFB9674676.1"/>
    <property type="molecule type" value="Genomic_DNA"/>
</dbReference>
<name>A0ABV5T6I1_9ACTN</name>
<gene>
    <name evidence="1" type="ORF">ACFFRH_04175</name>
</gene>
<dbReference type="InterPro" id="IPR010296">
    <property type="entry name" value="DUF899_thioredox"/>
</dbReference>
<evidence type="ECO:0000313" key="2">
    <source>
        <dbReference type="Proteomes" id="UP001589610"/>
    </source>
</evidence>
<dbReference type="Pfam" id="PF05988">
    <property type="entry name" value="DUF899"/>
    <property type="match status" value="1"/>
</dbReference>
<dbReference type="RefSeq" id="WP_344743080.1">
    <property type="nucleotide sequence ID" value="NZ_BAAAWW010000016.1"/>
</dbReference>
<proteinExistence type="predicted"/>
<evidence type="ECO:0000313" key="1">
    <source>
        <dbReference type="EMBL" id="MFB9674676.1"/>
    </source>
</evidence>
<reference evidence="1 2" key="1">
    <citation type="submission" date="2024-09" db="EMBL/GenBank/DDBJ databases">
        <authorList>
            <person name="Sun Q."/>
            <person name="Mori K."/>
        </authorList>
    </citation>
    <scope>NUCLEOTIDE SEQUENCE [LARGE SCALE GENOMIC DNA]</scope>
    <source>
        <strain evidence="1 2">JCM 3028</strain>
    </source>
</reference>
<accession>A0ABV5T6I1</accession>
<keyword evidence="2" id="KW-1185">Reference proteome</keyword>